<accession>A0A849A1R4</accession>
<dbReference type="Pfam" id="PF01979">
    <property type="entry name" value="Amidohydro_1"/>
    <property type="match status" value="1"/>
</dbReference>
<dbReference type="CDD" id="cd01299">
    <property type="entry name" value="Met_dep_hydrolase_A"/>
    <property type="match status" value="1"/>
</dbReference>
<dbReference type="AlphaFoldDB" id="A0A849A1R4"/>
<comment type="caution">
    <text evidence="2">The sequence shown here is derived from an EMBL/GenBank/DDBJ whole genome shotgun (WGS) entry which is preliminary data.</text>
</comment>
<name>A0A849A1R4_9ACTN</name>
<proteinExistence type="predicted"/>
<protein>
    <submittedName>
        <fullName evidence="2">Amidohydrolase family protein</fullName>
    </submittedName>
</protein>
<keyword evidence="3" id="KW-1185">Reference proteome</keyword>
<organism evidence="2 3">
    <name type="scientific">Nakamurella aerolata</name>
    <dbReference type="NCBI Taxonomy" id="1656892"/>
    <lineage>
        <taxon>Bacteria</taxon>
        <taxon>Bacillati</taxon>
        <taxon>Actinomycetota</taxon>
        <taxon>Actinomycetes</taxon>
        <taxon>Nakamurellales</taxon>
        <taxon>Nakamurellaceae</taxon>
        <taxon>Nakamurella</taxon>
    </lineage>
</organism>
<dbReference type="Gene3D" id="2.30.40.10">
    <property type="entry name" value="Urease, subunit C, domain 1"/>
    <property type="match status" value="1"/>
</dbReference>
<gene>
    <name evidence="2" type="ORF">HKD39_01965</name>
</gene>
<dbReference type="Proteomes" id="UP000562984">
    <property type="component" value="Unassembled WGS sequence"/>
</dbReference>
<evidence type="ECO:0000259" key="1">
    <source>
        <dbReference type="Pfam" id="PF01979"/>
    </source>
</evidence>
<dbReference type="EMBL" id="JABEND010000001">
    <property type="protein sequence ID" value="NNG34505.1"/>
    <property type="molecule type" value="Genomic_DNA"/>
</dbReference>
<reference evidence="2 3" key="1">
    <citation type="submission" date="2020-05" db="EMBL/GenBank/DDBJ databases">
        <title>Nakamurella sp. DB0629 isolated from air conditioner.</title>
        <authorList>
            <person name="Kim D.H."/>
            <person name="Kim D.-U."/>
        </authorList>
    </citation>
    <scope>NUCLEOTIDE SEQUENCE [LARGE SCALE GENOMIC DNA]</scope>
    <source>
        <strain evidence="2 3">DB0629</strain>
    </source>
</reference>
<dbReference type="InterPro" id="IPR057744">
    <property type="entry name" value="OTAase-like"/>
</dbReference>
<dbReference type="InterPro" id="IPR011059">
    <property type="entry name" value="Metal-dep_hydrolase_composite"/>
</dbReference>
<feature type="domain" description="Amidohydrolase-related" evidence="1">
    <location>
        <begin position="59"/>
        <end position="385"/>
    </location>
</feature>
<evidence type="ECO:0000313" key="2">
    <source>
        <dbReference type="EMBL" id="NNG34505.1"/>
    </source>
</evidence>
<dbReference type="PANTHER" id="PTHR43135">
    <property type="entry name" value="ALPHA-D-RIBOSE 1-METHYLPHOSPHONATE 5-TRIPHOSPHATE DIPHOSPHATASE"/>
    <property type="match status" value="1"/>
</dbReference>
<dbReference type="Gene3D" id="3.20.20.140">
    <property type="entry name" value="Metal-dependent hydrolases"/>
    <property type="match status" value="1"/>
</dbReference>
<dbReference type="PANTHER" id="PTHR43135:SF3">
    <property type="entry name" value="ALPHA-D-RIBOSE 1-METHYLPHOSPHONATE 5-TRIPHOSPHATE DIPHOSPHATASE"/>
    <property type="match status" value="1"/>
</dbReference>
<dbReference type="InterPro" id="IPR051781">
    <property type="entry name" value="Metallo-dep_Hydrolase"/>
</dbReference>
<dbReference type="GO" id="GO:0016810">
    <property type="term" value="F:hydrolase activity, acting on carbon-nitrogen (but not peptide) bonds"/>
    <property type="evidence" value="ECO:0007669"/>
    <property type="project" value="InterPro"/>
</dbReference>
<evidence type="ECO:0000313" key="3">
    <source>
        <dbReference type="Proteomes" id="UP000562984"/>
    </source>
</evidence>
<sequence>MSPDADPAAPRTVFTGGTVYDGTTAAPSAADIAVQNGRIVEVGTGLDGDEQIDCTGRWISPGFFDSHVHVMFDGVDYLRMIGTPFSLNFYYAAVNLKNTLDAGITSVRDAGGADLGVKEAVRRGVIPGPRMQIAIGMLSQTGGHGDDWEACGVEIPLFPEHPGRPSTVVDGPEQVRHKVRELIRNGADVIKVATSGGVLSPRDDPRHAHFRDDEIAMMVTEAAAAGIFVMSHAQATDGIKAAIRNGVRSIEHGIYLDDEAIQMMLDAGAWLVPTLHAPRAVIAAAAAGASIPPASVDKAKMVAEAHLDSVRRAHQAGVKIAMGTDCGVGSHGTNLDELAFMMGAGLSSLDALHATTASAAELFGVADDRGRIAPGLRADLVVLDGPAGEVGAPGELRRRVRGVYQDGALVSTGTTARQLA</sequence>
<dbReference type="InterPro" id="IPR032466">
    <property type="entry name" value="Metal_Hydrolase"/>
</dbReference>
<dbReference type="InterPro" id="IPR006680">
    <property type="entry name" value="Amidohydro-rel"/>
</dbReference>
<dbReference type="RefSeq" id="WP_171198127.1">
    <property type="nucleotide sequence ID" value="NZ_JABEND010000001.1"/>
</dbReference>
<keyword evidence="2" id="KW-0378">Hydrolase</keyword>
<dbReference type="SUPFAM" id="SSF51338">
    <property type="entry name" value="Composite domain of metallo-dependent hydrolases"/>
    <property type="match status" value="1"/>
</dbReference>
<dbReference type="SUPFAM" id="SSF51556">
    <property type="entry name" value="Metallo-dependent hydrolases"/>
    <property type="match status" value="1"/>
</dbReference>